<dbReference type="OrthoDB" id="9814760at2"/>
<dbReference type="PIRSF" id="PIRSF031982">
    <property type="entry name" value="UCP031982_abhydr"/>
    <property type="match status" value="1"/>
</dbReference>
<keyword evidence="2" id="KW-0732">Signal</keyword>
<accession>A0A3D9H6I1</accession>
<protein>
    <submittedName>
        <fullName evidence="3">Putative dienelactone hydrolase</fullName>
    </submittedName>
</protein>
<evidence type="ECO:0000313" key="3">
    <source>
        <dbReference type="EMBL" id="RED45108.1"/>
    </source>
</evidence>
<gene>
    <name evidence="3" type="ORF">DFP90_112101</name>
</gene>
<dbReference type="SUPFAM" id="SSF53474">
    <property type="entry name" value="alpha/beta-Hydrolases"/>
    <property type="match status" value="1"/>
</dbReference>
<dbReference type="PANTHER" id="PTHR22946:SF9">
    <property type="entry name" value="POLYKETIDE TRANSFERASE AF380"/>
    <property type="match status" value="1"/>
</dbReference>
<dbReference type="RefSeq" id="WP_147301071.1">
    <property type="nucleotide sequence ID" value="NZ_QRDW01000012.1"/>
</dbReference>
<keyword evidence="4" id="KW-1185">Reference proteome</keyword>
<evidence type="ECO:0000256" key="1">
    <source>
        <dbReference type="ARBA" id="ARBA00022801"/>
    </source>
</evidence>
<dbReference type="AlphaFoldDB" id="A0A3D9H6I1"/>
<evidence type="ECO:0000256" key="2">
    <source>
        <dbReference type="SAM" id="SignalP"/>
    </source>
</evidence>
<sequence>MRMRTLPIASVGLFCLTISSALSDPTIGYRELQIPAEHREQLIRASLWYPTSSNGREALVGDNAVFSGGPVQRDAEMAQGRFPLVLMSHGSGGSAENMNWLASALVRDGGMVLAVNHPGSTTGNADPKRAVRHWTRPKDLSAALDYILADRELSGRIDRDDISGLGFSLGGASIFSLGGGRMDLARYLDYCRTNRNRAEDCLHFVRGGVDLATLPQAEFEQELADRRIKRLIGIDPGLIFGMAEDSIRSIKLPSLVINLGTGTNRLFAANSGPDGNRLSELVPDMRYHVVPAANHFSFLALCKHEGARILREEGEDPICDEPPGGNRAEVHRKILRLIRNFLSPQPAG</sequence>
<organism evidence="3 4">
    <name type="scientific">Aestuariispira insulae</name>
    <dbReference type="NCBI Taxonomy" id="1461337"/>
    <lineage>
        <taxon>Bacteria</taxon>
        <taxon>Pseudomonadati</taxon>
        <taxon>Pseudomonadota</taxon>
        <taxon>Alphaproteobacteria</taxon>
        <taxon>Rhodospirillales</taxon>
        <taxon>Kiloniellaceae</taxon>
        <taxon>Aestuariispira</taxon>
    </lineage>
</organism>
<proteinExistence type="predicted"/>
<dbReference type="EMBL" id="QRDW01000012">
    <property type="protein sequence ID" value="RED45108.1"/>
    <property type="molecule type" value="Genomic_DNA"/>
</dbReference>
<dbReference type="Proteomes" id="UP000256845">
    <property type="component" value="Unassembled WGS sequence"/>
</dbReference>
<evidence type="ECO:0000313" key="4">
    <source>
        <dbReference type="Proteomes" id="UP000256845"/>
    </source>
</evidence>
<dbReference type="InterPro" id="IPR016986">
    <property type="entry name" value="UCP031982_abhydr"/>
</dbReference>
<feature type="chain" id="PRO_5017822757" evidence="2">
    <location>
        <begin position="24"/>
        <end position="348"/>
    </location>
</feature>
<dbReference type="InterPro" id="IPR050261">
    <property type="entry name" value="FrsA_esterase"/>
</dbReference>
<dbReference type="PANTHER" id="PTHR22946">
    <property type="entry name" value="DIENELACTONE HYDROLASE DOMAIN-CONTAINING PROTEIN-RELATED"/>
    <property type="match status" value="1"/>
</dbReference>
<name>A0A3D9H6I1_9PROT</name>
<dbReference type="InterPro" id="IPR029058">
    <property type="entry name" value="AB_hydrolase_fold"/>
</dbReference>
<reference evidence="3 4" key="1">
    <citation type="submission" date="2018-07" db="EMBL/GenBank/DDBJ databases">
        <title>Genomic Encyclopedia of Type Strains, Phase III (KMG-III): the genomes of soil and plant-associated and newly described type strains.</title>
        <authorList>
            <person name="Whitman W."/>
        </authorList>
    </citation>
    <scope>NUCLEOTIDE SEQUENCE [LARGE SCALE GENOMIC DNA]</scope>
    <source>
        <strain evidence="3 4">CECT 8488</strain>
    </source>
</reference>
<feature type="signal peptide" evidence="2">
    <location>
        <begin position="1"/>
        <end position="23"/>
    </location>
</feature>
<comment type="caution">
    <text evidence="3">The sequence shown here is derived from an EMBL/GenBank/DDBJ whole genome shotgun (WGS) entry which is preliminary data.</text>
</comment>
<keyword evidence="1 3" id="KW-0378">Hydrolase</keyword>
<dbReference type="Gene3D" id="3.40.50.1820">
    <property type="entry name" value="alpha/beta hydrolase"/>
    <property type="match status" value="1"/>
</dbReference>
<dbReference type="GO" id="GO:0052689">
    <property type="term" value="F:carboxylic ester hydrolase activity"/>
    <property type="evidence" value="ECO:0007669"/>
    <property type="project" value="UniProtKB-ARBA"/>
</dbReference>